<accession>A0A1L0DES8</accession>
<dbReference type="InterPro" id="IPR038268">
    <property type="entry name" value="RHH_sf"/>
</dbReference>
<evidence type="ECO:0000313" key="2">
    <source>
        <dbReference type="EMBL" id="SGY86311.1"/>
    </source>
</evidence>
<dbReference type="AlphaFoldDB" id="A0A1L0DES8"/>
<protein>
    <recommendedName>
        <fullName evidence="1">Ribbon-helix-helix domain-containing protein</fullName>
    </recommendedName>
</protein>
<dbReference type="Pfam" id="PF13467">
    <property type="entry name" value="RHH_4"/>
    <property type="match status" value="1"/>
</dbReference>
<feature type="domain" description="Ribbon-helix-helix" evidence="1">
    <location>
        <begin position="16"/>
        <end position="83"/>
    </location>
</feature>
<dbReference type="EMBL" id="FPLD01000021">
    <property type="protein sequence ID" value="SGY86311.1"/>
    <property type="molecule type" value="Genomic_DNA"/>
</dbReference>
<evidence type="ECO:0000313" key="3">
    <source>
        <dbReference type="Proteomes" id="UP000183794"/>
    </source>
</evidence>
<dbReference type="Proteomes" id="UP000183794">
    <property type="component" value="Unassembled WGS sequence"/>
</dbReference>
<dbReference type="RefSeq" id="WP_075496766.1">
    <property type="nucleotide sequence ID" value="NZ_CAWRBC010000065.1"/>
</dbReference>
<proteinExistence type="predicted"/>
<dbReference type="Gene3D" id="1.10.3990.20">
    <property type="entry name" value="protein bp1543"/>
    <property type="match status" value="1"/>
</dbReference>
<reference evidence="2 3" key="1">
    <citation type="submission" date="2016-11" db="EMBL/GenBank/DDBJ databases">
        <authorList>
            <person name="Jaros S."/>
            <person name="Januszkiewicz K."/>
            <person name="Wedrychowicz H."/>
        </authorList>
    </citation>
    <scope>NUCLEOTIDE SEQUENCE [LARGE SCALE GENOMIC DNA]</scope>
    <source>
        <strain evidence="2">NVI 5450</strain>
    </source>
</reference>
<evidence type="ECO:0000259" key="1">
    <source>
        <dbReference type="Pfam" id="PF13467"/>
    </source>
</evidence>
<sequence length="104" mass="12097">MCQIFANQPLESYSYITRSIRISGHSTSIKLEASFWDILDQIAHQQNMTTPNFITYIYNEALDYNGKISNFASLLRCACLLYLKRPDDVMEIVKQQLMETNHNN</sequence>
<dbReference type="InterPro" id="IPR027373">
    <property type="entry name" value="RHH_dom"/>
</dbReference>
<name>A0A1L0DES8_9GAMM</name>
<dbReference type="OrthoDB" id="5458732at2"/>
<gene>
    <name evidence="2" type="ORF">NVI5450_0603</name>
</gene>
<organism evidence="2 3">
    <name type="scientific">Moritella viscosa</name>
    <dbReference type="NCBI Taxonomy" id="80854"/>
    <lineage>
        <taxon>Bacteria</taxon>
        <taxon>Pseudomonadati</taxon>
        <taxon>Pseudomonadota</taxon>
        <taxon>Gammaproteobacteria</taxon>
        <taxon>Alteromonadales</taxon>
        <taxon>Moritellaceae</taxon>
        <taxon>Moritella</taxon>
    </lineage>
</organism>